<organism evidence="1 2">
    <name type="scientific">Acanthoscelides obtectus</name>
    <name type="common">Bean weevil</name>
    <name type="synonym">Bruchus obtectus</name>
    <dbReference type="NCBI Taxonomy" id="200917"/>
    <lineage>
        <taxon>Eukaryota</taxon>
        <taxon>Metazoa</taxon>
        <taxon>Ecdysozoa</taxon>
        <taxon>Arthropoda</taxon>
        <taxon>Hexapoda</taxon>
        <taxon>Insecta</taxon>
        <taxon>Pterygota</taxon>
        <taxon>Neoptera</taxon>
        <taxon>Endopterygota</taxon>
        <taxon>Coleoptera</taxon>
        <taxon>Polyphaga</taxon>
        <taxon>Cucujiformia</taxon>
        <taxon>Chrysomeloidea</taxon>
        <taxon>Chrysomelidae</taxon>
        <taxon>Bruchinae</taxon>
        <taxon>Bruchini</taxon>
        <taxon>Acanthoscelides</taxon>
    </lineage>
</organism>
<keyword evidence="2" id="KW-1185">Reference proteome</keyword>
<comment type="caution">
    <text evidence="1">The sequence shown here is derived from an EMBL/GenBank/DDBJ whole genome shotgun (WGS) entry which is preliminary data.</text>
</comment>
<name>A0A9P0L734_ACAOB</name>
<evidence type="ECO:0000313" key="1">
    <source>
        <dbReference type="EMBL" id="CAH1987683.1"/>
    </source>
</evidence>
<protein>
    <submittedName>
        <fullName evidence="1">Uncharacterized protein</fullName>
    </submittedName>
</protein>
<proteinExistence type="predicted"/>
<sequence length="35" mass="4230">MYSRQARVWLLPSNSKTVMNFNDCIVQRCVKKREK</sequence>
<accession>A0A9P0L734</accession>
<dbReference type="Proteomes" id="UP001152888">
    <property type="component" value="Unassembled WGS sequence"/>
</dbReference>
<evidence type="ECO:0000313" key="2">
    <source>
        <dbReference type="Proteomes" id="UP001152888"/>
    </source>
</evidence>
<gene>
    <name evidence="1" type="ORF">ACAOBT_LOCUS17989</name>
</gene>
<dbReference type="EMBL" id="CAKOFQ010007023">
    <property type="protein sequence ID" value="CAH1987683.1"/>
    <property type="molecule type" value="Genomic_DNA"/>
</dbReference>
<reference evidence="1" key="1">
    <citation type="submission" date="2022-03" db="EMBL/GenBank/DDBJ databases">
        <authorList>
            <person name="Sayadi A."/>
        </authorList>
    </citation>
    <scope>NUCLEOTIDE SEQUENCE</scope>
</reference>
<dbReference type="AlphaFoldDB" id="A0A9P0L734"/>